<accession>A0A852U2W8</accession>
<dbReference type="InterPro" id="IPR011042">
    <property type="entry name" value="6-blade_b-propeller_TolB-like"/>
</dbReference>
<dbReference type="Pfam" id="PF07995">
    <property type="entry name" value="GSDH"/>
    <property type="match status" value="1"/>
</dbReference>
<dbReference type="SUPFAM" id="SSF50952">
    <property type="entry name" value="Soluble quinoprotein glucose dehydrogenase"/>
    <property type="match status" value="1"/>
</dbReference>
<dbReference type="Proteomes" id="UP000589036">
    <property type="component" value="Unassembled WGS sequence"/>
</dbReference>
<dbReference type="InterPro" id="IPR001919">
    <property type="entry name" value="CBD2"/>
</dbReference>
<dbReference type="GO" id="GO:0005975">
    <property type="term" value="P:carbohydrate metabolic process"/>
    <property type="evidence" value="ECO:0007669"/>
    <property type="project" value="InterPro"/>
</dbReference>
<dbReference type="RefSeq" id="WP_218882583.1">
    <property type="nucleotide sequence ID" value="NZ_BAAAYY010000034.1"/>
</dbReference>
<organism evidence="2 3">
    <name type="scientific">Spinactinospora alkalitolerans</name>
    <dbReference type="NCBI Taxonomy" id="687207"/>
    <lineage>
        <taxon>Bacteria</taxon>
        <taxon>Bacillati</taxon>
        <taxon>Actinomycetota</taxon>
        <taxon>Actinomycetes</taxon>
        <taxon>Streptosporangiales</taxon>
        <taxon>Nocardiopsidaceae</taxon>
        <taxon>Spinactinospora</taxon>
    </lineage>
</organism>
<name>A0A852U2W8_9ACTN</name>
<dbReference type="PANTHER" id="PTHR19328:SF75">
    <property type="entry name" value="ALDOSE SUGAR DEHYDROGENASE YLII"/>
    <property type="match status" value="1"/>
</dbReference>
<keyword evidence="3" id="KW-1185">Reference proteome</keyword>
<dbReference type="SMART" id="SM00637">
    <property type="entry name" value="CBD_II"/>
    <property type="match status" value="1"/>
</dbReference>
<dbReference type="AlphaFoldDB" id="A0A852U2W8"/>
<dbReference type="Gene3D" id="2.60.40.290">
    <property type="match status" value="1"/>
</dbReference>
<dbReference type="InterPro" id="IPR008965">
    <property type="entry name" value="CBM2/CBM3_carb-bd_dom_sf"/>
</dbReference>
<dbReference type="PROSITE" id="PS51173">
    <property type="entry name" value="CBM2"/>
    <property type="match status" value="1"/>
</dbReference>
<reference evidence="2 3" key="1">
    <citation type="submission" date="2020-07" db="EMBL/GenBank/DDBJ databases">
        <title>Sequencing the genomes of 1000 actinobacteria strains.</title>
        <authorList>
            <person name="Klenk H.-P."/>
        </authorList>
    </citation>
    <scope>NUCLEOTIDE SEQUENCE [LARGE SCALE GENOMIC DNA]</scope>
    <source>
        <strain evidence="2 3">CXB654</strain>
    </source>
</reference>
<dbReference type="EMBL" id="JACCCC010000001">
    <property type="protein sequence ID" value="NYE49792.1"/>
    <property type="molecule type" value="Genomic_DNA"/>
</dbReference>
<gene>
    <name evidence="2" type="ORF">HDA32_004912</name>
</gene>
<dbReference type="Pfam" id="PF00553">
    <property type="entry name" value="CBM_2"/>
    <property type="match status" value="1"/>
</dbReference>
<dbReference type="Gene3D" id="2.120.10.30">
    <property type="entry name" value="TolB, C-terminal domain"/>
    <property type="match status" value="1"/>
</dbReference>
<evidence type="ECO:0000313" key="2">
    <source>
        <dbReference type="EMBL" id="NYE49792.1"/>
    </source>
</evidence>
<proteinExistence type="predicted"/>
<evidence type="ECO:0000259" key="1">
    <source>
        <dbReference type="PROSITE" id="PS51173"/>
    </source>
</evidence>
<evidence type="ECO:0000313" key="3">
    <source>
        <dbReference type="Proteomes" id="UP000589036"/>
    </source>
</evidence>
<feature type="domain" description="CBM2" evidence="1">
    <location>
        <begin position="368"/>
        <end position="477"/>
    </location>
</feature>
<dbReference type="InterPro" id="IPR012938">
    <property type="entry name" value="Glc/Sorbosone_DH"/>
</dbReference>
<dbReference type="SUPFAM" id="SSF49384">
    <property type="entry name" value="Carbohydrate-binding domain"/>
    <property type="match status" value="1"/>
</dbReference>
<comment type="caution">
    <text evidence="2">The sequence shown here is derived from an EMBL/GenBank/DDBJ whole genome shotgun (WGS) entry which is preliminary data.</text>
</comment>
<dbReference type="InterPro" id="IPR012291">
    <property type="entry name" value="CBM2_carb-bd_dom_sf"/>
</dbReference>
<sequence>MDRLQVASTNVGADRLDRPTAIAAPDDGSGRLFITQKETGTVRVYHPDDGFSADPLLDIGDRITSGGNEQGLLGIAPSPDFAENPEIYVAYTSADEGTLTLSRFPMDRPDQAVVPADSEEVLLTEEHAEYTNHNGGDVQFGPDGYLYWSLGDGGNAGDILNNGQNLSTLLGTIVRIDVGRECGDLAYCVPEDNPFVSVPDARPEIWVYGLRNPWRFSFDPENGSMWIADVGQGIHEEVNHLSAGEGGANFGWPCREGPDAYDEERCDAGGDYVDPVFSYTHEGRDCSVTGGLVYRGEEFADLAGGTYIMADYCTGNTWGIRPKGDGTYATGHIGTLPIQVTTFGADASGEFYVVNDLPGQFYRVSFEALPPPVNCAVDYTVDSDWGSGFTATVVVTNTGDEPIDGWELEWDFAGDQQVTNQWQAEVAQEGSAVSAANLEWNNVIRPGDSRSFGFHASFTGDNAAPDEFTLNGSVCEG</sequence>
<dbReference type="GO" id="GO:0030247">
    <property type="term" value="F:polysaccharide binding"/>
    <property type="evidence" value="ECO:0007669"/>
    <property type="project" value="UniProtKB-UniRule"/>
</dbReference>
<dbReference type="InterPro" id="IPR011041">
    <property type="entry name" value="Quinoprot_gluc/sorb_DH_b-prop"/>
</dbReference>
<dbReference type="PANTHER" id="PTHR19328">
    <property type="entry name" value="HEDGEHOG-INTERACTING PROTEIN"/>
    <property type="match status" value="1"/>
</dbReference>
<protein>
    <submittedName>
        <fullName evidence="2">Glucose/arabinose dehydrogenase</fullName>
    </submittedName>
</protein>
<dbReference type="GO" id="GO:0004553">
    <property type="term" value="F:hydrolase activity, hydrolyzing O-glycosyl compounds"/>
    <property type="evidence" value="ECO:0007669"/>
    <property type="project" value="InterPro"/>
</dbReference>